<proteinExistence type="predicted"/>
<gene>
    <name evidence="1" type="ORF">GWA01_04330</name>
</gene>
<dbReference type="AlphaFoldDB" id="A0A511AZC7"/>
<dbReference type="Gene3D" id="3.40.390.70">
    <property type="match status" value="1"/>
</dbReference>
<protein>
    <submittedName>
        <fullName evidence="1">Uncharacterized protein</fullName>
    </submittedName>
</protein>
<keyword evidence="2" id="KW-1185">Reference proteome</keyword>
<dbReference type="Proteomes" id="UP000321230">
    <property type="component" value="Unassembled WGS sequence"/>
</dbReference>
<dbReference type="InterPro" id="IPR031321">
    <property type="entry name" value="UCP012641"/>
</dbReference>
<comment type="caution">
    <text evidence="1">The sequence shown here is derived from an EMBL/GenBank/DDBJ whole genome shotgun (WGS) entry which is preliminary data.</text>
</comment>
<reference evidence="1 2" key="1">
    <citation type="submission" date="2019-07" db="EMBL/GenBank/DDBJ databases">
        <title>Whole genome shotgun sequence of Gluconobacter wancherniae NBRC 103581.</title>
        <authorList>
            <person name="Hosoyama A."/>
            <person name="Uohara A."/>
            <person name="Ohji S."/>
            <person name="Ichikawa N."/>
        </authorList>
    </citation>
    <scope>NUCLEOTIDE SEQUENCE [LARGE SCALE GENOMIC DNA]</scope>
    <source>
        <strain evidence="1 2">NBRC 103581</strain>
    </source>
</reference>
<dbReference type="EMBL" id="BJUZ01000001">
    <property type="protein sequence ID" value="GEK92663.1"/>
    <property type="molecule type" value="Genomic_DNA"/>
</dbReference>
<name>A0A511AZC7_9PROT</name>
<evidence type="ECO:0000313" key="2">
    <source>
        <dbReference type="Proteomes" id="UP000321230"/>
    </source>
</evidence>
<evidence type="ECO:0000313" key="1">
    <source>
        <dbReference type="EMBL" id="GEK92663.1"/>
    </source>
</evidence>
<sequence>MVPDLSVPENLEKWRTLERAKHRLVYSMLRLKIPMSTRRENPLEGLAFDFLADDPAGTRVMTGHAAGLVTIALREADDVERERMRVEMGEYYRTVLGHFRHEIGHYVWNVMVRDGGYLEECRERFGDDREDYGDALERHYQNGPPTDWTENFVTSYATMHPWEDFAETWAHYLHIVDTIETGWSYGISTHPHVVEGNVLSTDAAYDPTQDGPFSRLADTWFPLTSLMNSLNRGMGLADFYPFKLTPPVLRKMSFIHRLVHGRALPDEGDQGGASVTETGQ</sequence>
<dbReference type="Pfam" id="PF15887">
    <property type="entry name" value="Peptidase_Mx"/>
    <property type="match status" value="1"/>
</dbReference>
<accession>A0A511AZC7</accession>
<organism evidence="1 2">
    <name type="scientific">Gluconobacter wancherniae NBRC 103581</name>
    <dbReference type="NCBI Taxonomy" id="656744"/>
    <lineage>
        <taxon>Bacteria</taxon>
        <taxon>Pseudomonadati</taxon>
        <taxon>Pseudomonadota</taxon>
        <taxon>Alphaproteobacteria</taxon>
        <taxon>Acetobacterales</taxon>
        <taxon>Acetobacteraceae</taxon>
        <taxon>Gluconobacter</taxon>
    </lineage>
</organism>